<dbReference type="InterPro" id="IPR052533">
    <property type="entry name" value="WalJ/YycJ-like"/>
</dbReference>
<dbReference type="HOGENOM" id="CLU_073253_2_0_10"/>
<comment type="caution">
    <text evidence="2">The sequence shown here is derived from an EMBL/GenBank/DDBJ whole genome shotgun (WGS) entry which is preliminary data.</text>
</comment>
<dbReference type="Pfam" id="PF12706">
    <property type="entry name" value="Lactamase_B_2"/>
    <property type="match status" value="1"/>
</dbReference>
<dbReference type="eggNOG" id="COG1235">
    <property type="taxonomic scope" value="Bacteria"/>
</dbReference>
<dbReference type="SUPFAM" id="SSF56281">
    <property type="entry name" value="Metallo-hydrolase/oxidoreductase"/>
    <property type="match status" value="1"/>
</dbReference>
<dbReference type="EMBL" id="JNGW01000096">
    <property type="protein sequence ID" value="KDR51728.1"/>
    <property type="molecule type" value="Genomic_DNA"/>
</dbReference>
<dbReference type="PANTHER" id="PTHR47619:SF1">
    <property type="entry name" value="EXODEOXYRIBONUCLEASE WALJ"/>
    <property type="match status" value="1"/>
</dbReference>
<evidence type="ECO:0000313" key="2">
    <source>
        <dbReference type="EMBL" id="KDR51728.1"/>
    </source>
</evidence>
<organism evidence="2 3">
    <name type="scientific">Hoylesella loescheii DSM 19665 = JCM 12249 = ATCC 15930</name>
    <dbReference type="NCBI Taxonomy" id="1122985"/>
    <lineage>
        <taxon>Bacteria</taxon>
        <taxon>Pseudomonadati</taxon>
        <taxon>Bacteroidota</taxon>
        <taxon>Bacteroidia</taxon>
        <taxon>Bacteroidales</taxon>
        <taxon>Prevotellaceae</taxon>
        <taxon>Hoylesella</taxon>
    </lineage>
</organism>
<dbReference type="Gene3D" id="3.60.15.10">
    <property type="entry name" value="Ribonuclease Z/Hydroxyacylglutathione hydrolase-like"/>
    <property type="match status" value="1"/>
</dbReference>
<dbReference type="Proteomes" id="UP000027442">
    <property type="component" value="Unassembled WGS sequence"/>
</dbReference>
<evidence type="ECO:0000259" key="1">
    <source>
        <dbReference type="Pfam" id="PF12706"/>
    </source>
</evidence>
<dbReference type="AlphaFoldDB" id="A0A069QFT7"/>
<gene>
    <name evidence="2" type="ORF">HMPREF1991_02241</name>
</gene>
<dbReference type="PANTHER" id="PTHR47619">
    <property type="entry name" value="METALLO-HYDROLASE YYCJ-RELATED"/>
    <property type="match status" value="1"/>
</dbReference>
<dbReference type="InterPro" id="IPR001279">
    <property type="entry name" value="Metallo-B-lactamas"/>
</dbReference>
<accession>A0A069QFT7</accession>
<feature type="domain" description="Metallo-beta-lactamase" evidence="1">
    <location>
        <begin position="41"/>
        <end position="207"/>
    </location>
</feature>
<sequence length="246" mass="27447">MVLKCLGSGSSGNCYILQSDSGEKLILECGLPFREIKRGLDYDLRGVVGCLVSHRHSDHSKALHDVIKAGIRVLAIEDVFVALDVKYRTLCKTIQSMRGYVIGGFRILVLEVAHDVPCVGFIIEHVEMGKLLFVTDTMMLEWQLPPLDHIMLECNYSDATLQRNIDSGLVPAVMRERLMRSHMELQTAKGVLTENDITQVKEIVLIHLSGNNSNAELFKSEIGKATGKPVYVAERGFVMDLSKEPY</sequence>
<evidence type="ECO:0000313" key="3">
    <source>
        <dbReference type="Proteomes" id="UP000027442"/>
    </source>
</evidence>
<name>A0A069QFT7_HOYLO</name>
<proteinExistence type="predicted"/>
<dbReference type="InterPro" id="IPR036866">
    <property type="entry name" value="RibonucZ/Hydroxyglut_hydro"/>
</dbReference>
<reference evidence="2 3" key="1">
    <citation type="submission" date="2013-08" db="EMBL/GenBank/DDBJ databases">
        <authorList>
            <person name="Weinstock G."/>
            <person name="Sodergren E."/>
            <person name="Wylie T."/>
            <person name="Fulton L."/>
            <person name="Fulton R."/>
            <person name="Fronick C."/>
            <person name="O'Laughlin M."/>
            <person name="Godfrey J."/>
            <person name="Miner T."/>
            <person name="Herter B."/>
            <person name="Appelbaum E."/>
            <person name="Cordes M."/>
            <person name="Lek S."/>
            <person name="Wollam A."/>
            <person name="Pepin K.H."/>
            <person name="Palsikar V.B."/>
            <person name="Mitreva M."/>
            <person name="Wilson R.K."/>
        </authorList>
    </citation>
    <scope>NUCLEOTIDE SEQUENCE [LARGE SCALE GENOMIC DNA]</scope>
    <source>
        <strain evidence="2 3">ATCC 15930</strain>
    </source>
</reference>
<protein>
    <submittedName>
        <fullName evidence="2">Metallo-beta-lactamase domain protein</fullName>
    </submittedName>
</protein>
<dbReference type="PATRIC" id="fig|1122985.7.peg.2322"/>
<keyword evidence="3" id="KW-1185">Reference proteome</keyword>
<dbReference type="RefSeq" id="WP_018967394.1">
    <property type="nucleotide sequence ID" value="NZ_KB899214.1"/>
</dbReference>